<evidence type="ECO:0000313" key="4">
    <source>
        <dbReference type="Proteomes" id="UP001138793"/>
    </source>
</evidence>
<name>A0A9X1CIH1_9BACI</name>
<keyword evidence="2" id="KW-0812">Transmembrane</keyword>
<dbReference type="OrthoDB" id="2990597at2"/>
<protein>
    <submittedName>
        <fullName evidence="3">Lipid-binding transport protein (Tim44 family)</fullName>
    </submittedName>
</protein>
<dbReference type="Proteomes" id="UP001138793">
    <property type="component" value="Unassembled WGS sequence"/>
</dbReference>
<reference evidence="3" key="1">
    <citation type="submission" date="2021-03" db="EMBL/GenBank/DDBJ databases">
        <title>Genomic Encyclopedia of Type Strains, Phase IV (KMG-IV): sequencing the most valuable type-strain genomes for metagenomic binning, comparative biology and taxonomic classification.</title>
        <authorList>
            <person name="Goeker M."/>
        </authorList>
    </citation>
    <scope>NUCLEOTIDE SEQUENCE</scope>
    <source>
        <strain evidence="3">DSM 107338</strain>
    </source>
</reference>
<feature type="region of interest" description="Disordered" evidence="1">
    <location>
        <begin position="45"/>
        <end position="73"/>
    </location>
</feature>
<keyword evidence="2" id="KW-1133">Transmembrane helix</keyword>
<evidence type="ECO:0000313" key="3">
    <source>
        <dbReference type="EMBL" id="MBP2078478.1"/>
    </source>
</evidence>
<keyword evidence="2" id="KW-0472">Membrane</keyword>
<evidence type="ECO:0000256" key="2">
    <source>
        <dbReference type="SAM" id="Phobius"/>
    </source>
</evidence>
<proteinExistence type="predicted"/>
<feature type="transmembrane region" description="Helical" evidence="2">
    <location>
        <begin position="106"/>
        <end position="129"/>
    </location>
</feature>
<dbReference type="AlphaFoldDB" id="A0A9X1CIH1"/>
<keyword evidence="4" id="KW-1185">Reference proteome</keyword>
<sequence>MKKILTALITATLLFSPIGNVIFQDHTITVEAKSYKSGKKGFNFNSNTNKSNTNNNNSLFQNNKNNSSKSTATTNKSGGFMSGGLMKGLMLGGLAGLLFGGLLGNLGMLGSLLGLAVNILAIVILFAIVRKIFTFFTKKKDEERNPWRS</sequence>
<dbReference type="RefSeq" id="WP_149476155.1">
    <property type="nucleotide sequence ID" value="NZ_JAGGMB010000008.1"/>
</dbReference>
<gene>
    <name evidence="3" type="ORF">J2Z64_002742</name>
</gene>
<organism evidence="3 4">
    <name type="scientific">Oceanobacillus polygoni</name>
    <dbReference type="NCBI Taxonomy" id="1235259"/>
    <lineage>
        <taxon>Bacteria</taxon>
        <taxon>Bacillati</taxon>
        <taxon>Bacillota</taxon>
        <taxon>Bacilli</taxon>
        <taxon>Bacillales</taxon>
        <taxon>Bacillaceae</taxon>
        <taxon>Oceanobacillus</taxon>
    </lineage>
</organism>
<evidence type="ECO:0000256" key="1">
    <source>
        <dbReference type="SAM" id="MobiDB-lite"/>
    </source>
</evidence>
<accession>A0A9X1CIH1</accession>
<comment type="caution">
    <text evidence="3">The sequence shown here is derived from an EMBL/GenBank/DDBJ whole genome shotgun (WGS) entry which is preliminary data.</text>
</comment>
<dbReference type="EMBL" id="JAGGMB010000008">
    <property type="protein sequence ID" value="MBP2078478.1"/>
    <property type="molecule type" value="Genomic_DNA"/>
</dbReference>